<gene>
    <name evidence="7" type="ORF">CYCCA115_LOCUS555</name>
</gene>
<protein>
    <recommendedName>
        <fullName evidence="9">Protein DETOXIFICATION</fullName>
    </recommendedName>
</protein>
<feature type="transmembrane region" description="Helical" evidence="6">
    <location>
        <begin position="72"/>
        <end position="93"/>
    </location>
</feature>
<feature type="transmembrane region" description="Helical" evidence="6">
    <location>
        <begin position="221"/>
        <end position="240"/>
    </location>
</feature>
<dbReference type="PANTHER" id="PTHR42893:SF46">
    <property type="entry name" value="PROTEIN DETOXIFICATION 44, CHLOROPLASTIC"/>
    <property type="match status" value="1"/>
</dbReference>
<dbReference type="Proteomes" id="UP001295423">
    <property type="component" value="Unassembled WGS sequence"/>
</dbReference>
<feature type="transmembrane region" description="Helical" evidence="6">
    <location>
        <begin position="246"/>
        <end position="266"/>
    </location>
</feature>
<evidence type="ECO:0000256" key="6">
    <source>
        <dbReference type="SAM" id="Phobius"/>
    </source>
</evidence>
<comment type="subcellular location">
    <subcellularLocation>
        <location evidence="1">Membrane</location>
        <topology evidence="1">Multi-pass membrane protein</topology>
    </subcellularLocation>
</comment>
<dbReference type="GO" id="GO:0042910">
    <property type="term" value="F:xenobiotic transmembrane transporter activity"/>
    <property type="evidence" value="ECO:0007669"/>
    <property type="project" value="InterPro"/>
</dbReference>
<keyword evidence="8" id="KW-1185">Reference proteome</keyword>
<dbReference type="GO" id="GO:0015297">
    <property type="term" value="F:antiporter activity"/>
    <property type="evidence" value="ECO:0007669"/>
    <property type="project" value="InterPro"/>
</dbReference>
<dbReference type="Pfam" id="PF01554">
    <property type="entry name" value="MatE"/>
    <property type="match status" value="2"/>
</dbReference>
<evidence type="ECO:0000256" key="1">
    <source>
        <dbReference type="ARBA" id="ARBA00004141"/>
    </source>
</evidence>
<feature type="transmembrane region" description="Helical" evidence="6">
    <location>
        <begin position="464"/>
        <end position="485"/>
    </location>
</feature>
<evidence type="ECO:0000256" key="4">
    <source>
        <dbReference type="ARBA" id="ARBA00022989"/>
    </source>
</evidence>
<organism evidence="7 8">
    <name type="scientific">Cylindrotheca closterium</name>
    <dbReference type="NCBI Taxonomy" id="2856"/>
    <lineage>
        <taxon>Eukaryota</taxon>
        <taxon>Sar</taxon>
        <taxon>Stramenopiles</taxon>
        <taxon>Ochrophyta</taxon>
        <taxon>Bacillariophyta</taxon>
        <taxon>Bacillariophyceae</taxon>
        <taxon>Bacillariophycidae</taxon>
        <taxon>Bacillariales</taxon>
        <taxon>Bacillariaceae</taxon>
        <taxon>Cylindrotheca</taxon>
    </lineage>
</organism>
<proteinExistence type="inferred from homology"/>
<evidence type="ECO:0008006" key="9">
    <source>
        <dbReference type="Google" id="ProtNLM"/>
    </source>
</evidence>
<comment type="caution">
    <text evidence="7">The sequence shown here is derived from an EMBL/GenBank/DDBJ whole genome shotgun (WGS) entry which is preliminary data.</text>
</comment>
<reference evidence="7" key="1">
    <citation type="submission" date="2023-08" db="EMBL/GenBank/DDBJ databases">
        <authorList>
            <person name="Audoor S."/>
            <person name="Bilcke G."/>
        </authorList>
    </citation>
    <scope>NUCLEOTIDE SEQUENCE</scope>
</reference>
<feature type="transmembrane region" description="Helical" evidence="6">
    <location>
        <begin position="105"/>
        <end position="127"/>
    </location>
</feature>
<dbReference type="AlphaFoldDB" id="A0AAD2FFD3"/>
<dbReference type="NCBIfam" id="TIGR00797">
    <property type="entry name" value="matE"/>
    <property type="match status" value="1"/>
</dbReference>
<accession>A0AAD2FFD3</accession>
<sequence>MKAVKGLLPSLPSSKQRVGYRPVGDAENHLSNPKEIQGFQLQALPTKGKDDATVEAQVSTGRRILDLSIPTLGALLIDPLLTLADTAFVGRFSESPNELAGMGSAAALLTFSFYLFNFLCTATTPLISSKRASGKEAEALAVGGQALSLAFALGSMLFVVLLAARQPLLDVMGTGVSGPEANAYALDFLSVRAFAAPAVFCISASTGILRGYLDTKTPIAILALANVVNLLLDIALIGYARMGPQGAAIATTTAEWISALLFLAVLSGKLPSVDGQLGKKEDESTLIVIPTLSIPPWEEMKPLVVASSSLFLRTFVLQFSISAAAAFAARGGETLPGGAASSISAHQIGLQLWLLCSFIADALAAASQALVADAIGRNDSNDVRDVSKTVFVYSAILGVILATTLQIGYSTDFLLGLFTSDAGTQVALSEILALIILAQPLNSLVFAADGVLQGAEEFEFQAKSMALSGAVTAIFFYSAQTFGATDTLVNVWKALIVLQLMRGITSAVKILDKNGPIKLFPASDP</sequence>
<evidence type="ECO:0000256" key="3">
    <source>
        <dbReference type="ARBA" id="ARBA00022692"/>
    </source>
</evidence>
<evidence type="ECO:0000256" key="5">
    <source>
        <dbReference type="ARBA" id="ARBA00023136"/>
    </source>
</evidence>
<dbReference type="EMBL" id="CAKOGP040000001">
    <property type="protein sequence ID" value="CAJ1909904.1"/>
    <property type="molecule type" value="Genomic_DNA"/>
</dbReference>
<keyword evidence="3 6" id="KW-0812">Transmembrane</keyword>
<keyword evidence="4 6" id="KW-1133">Transmembrane helix</keyword>
<evidence type="ECO:0000313" key="8">
    <source>
        <dbReference type="Proteomes" id="UP001295423"/>
    </source>
</evidence>
<dbReference type="GO" id="GO:0016020">
    <property type="term" value="C:membrane"/>
    <property type="evidence" value="ECO:0007669"/>
    <property type="project" value="UniProtKB-SubCell"/>
</dbReference>
<dbReference type="InterPro" id="IPR044644">
    <property type="entry name" value="DinF-like"/>
</dbReference>
<feature type="transmembrane region" description="Helical" evidence="6">
    <location>
        <begin position="139"/>
        <end position="164"/>
    </location>
</feature>
<feature type="transmembrane region" description="Helical" evidence="6">
    <location>
        <begin position="184"/>
        <end position="209"/>
    </location>
</feature>
<dbReference type="InterPro" id="IPR002528">
    <property type="entry name" value="MATE_fam"/>
</dbReference>
<evidence type="ECO:0000256" key="2">
    <source>
        <dbReference type="ARBA" id="ARBA00010199"/>
    </source>
</evidence>
<feature type="transmembrane region" description="Helical" evidence="6">
    <location>
        <begin position="390"/>
        <end position="411"/>
    </location>
</feature>
<dbReference type="PANTHER" id="PTHR42893">
    <property type="entry name" value="PROTEIN DETOXIFICATION 44, CHLOROPLASTIC-RELATED"/>
    <property type="match status" value="1"/>
</dbReference>
<evidence type="ECO:0000313" key="7">
    <source>
        <dbReference type="EMBL" id="CAJ1909904.1"/>
    </source>
</evidence>
<dbReference type="CDD" id="cd13136">
    <property type="entry name" value="MATE_DinF_like"/>
    <property type="match status" value="1"/>
</dbReference>
<keyword evidence="5 6" id="KW-0472">Membrane</keyword>
<name>A0AAD2FFD3_9STRA</name>
<comment type="similarity">
    <text evidence="2">Belongs to the multi antimicrobial extrusion (MATE) (TC 2.A.66.1) family.</text>
</comment>